<name>A0ABR4C9Y2_9HELO</name>
<proteinExistence type="predicted"/>
<evidence type="ECO:0000313" key="2">
    <source>
        <dbReference type="EMBL" id="KAL2066317.1"/>
    </source>
</evidence>
<evidence type="ECO:0008006" key="4">
    <source>
        <dbReference type="Google" id="ProtNLM"/>
    </source>
</evidence>
<keyword evidence="1" id="KW-0732">Signal</keyword>
<dbReference type="Proteomes" id="UP001595075">
    <property type="component" value="Unassembled WGS sequence"/>
</dbReference>
<keyword evidence="3" id="KW-1185">Reference proteome</keyword>
<evidence type="ECO:0000313" key="3">
    <source>
        <dbReference type="Proteomes" id="UP001595075"/>
    </source>
</evidence>
<comment type="caution">
    <text evidence="2">The sequence shown here is derived from an EMBL/GenBank/DDBJ whole genome shotgun (WGS) entry which is preliminary data.</text>
</comment>
<gene>
    <name evidence="2" type="ORF">VTL71DRAFT_2388</name>
</gene>
<protein>
    <recommendedName>
        <fullName evidence="4">Secreted protein</fullName>
    </recommendedName>
</protein>
<organism evidence="2 3">
    <name type="scientific">Oculimacula yallundae</name>
    <dbReference type="NCBI Taxonomy" id="86028"/>
    <lineage>
        <taxon>Eukaryota</taxon>
        <taxon>Fungi</taxon>
        <taxon>Dikarya</taxon>
        <taxon>Ascomycota</taxon>
        <taxon>Pezizomycotina</taxon>
        <taxon>Leotiomycetes</taxon>
        <taxon>Helotiales</taxon>
        <taxon>Ploettnerulaceae</taxon>
        <taxon>Oculimacula</taxon>
    </lineage>
</organism>
<dbReference type="EMBL" id="JAZHXI010000011">
    <property type="protein sequence ID" value="KAL2066317.1"/>
    <property type="molecule type" value="Genomic_DNA"/>
</dbReference>
<feature type="chain" id="PRO_5046894756" description="Secreted protein" evidence="1">
    <location>
        <begin position="21"/>
        <end position="348"/>
    </location>
</feature>
<feature type="signal peptide" evidence="1">
    <location>
        <begin position="1"/>
        <end position="20"/>
    </location>
</feature>
<evidence type="ECO:0000256" key="1">
    <source>
        <dbReference type="SAM" id="SignalP"/>
    </source>
</evidence>
<sequence>MIVPSIIVLAIAGIVQPSLGWTKLPKTVEHTADFFETEGCVDQIGFLNCGKARKAYTTDRRCQDFEEDFNCFNSFCWNKVYTCQYQQEAITYLDMCSGKSKLPFFPAPYNATNDCSCNFGQVDMALQGAKEKGKHCRNHVKGQNRDLQVEHCNCCVISESYAILDAICPNISPLDIGHDTIQEIATNLHIDLHKCDEYVSRGKCIEELSFPLSLEGIQKPLTYLDYSGMASFTNSLNATAVTNNPGTLLAPPTSDGYLFKWTRAAYGFGNHHFKAKTHTITARSATVTGIDSEVTKVADFSPTPTPTPTATTSYQLRLGSKSAGVINRAVDPVFLTVLFPAVVLGFVV</sequence>
<reference evidence="2 3" key="1">
    <citation type="journal article" date="2024" name="Commun. Biol.">
        <title>Comparative genomic analysis of thermophilic fungi reveals convergent evolutionary adaptations and gene losses.</title>
        <authorList>
            <person name="Steindorff A.S."/>
            <person name="Aguilar-Pontes M.V."/>
            <person name="Robinson A.J."/>
            <person name="Andreopoulos B."/>
            <person name="LaButti K."/>
            <person name="Kuo A."/>
            <person name="Mondo S."/>
            <person name="Riley R."/>
            <person name="Otillar R."/>
            <person name="Haridas S."/>
            <person name="Lipzen A."/>
            <person name="Grimwood J."/>
            <person name="Schmutz J."/>
            <person name="Clum A."/>
            <person name="Reid I.D."/>
            <person name="Moisan M.C."/>
            <person name="Butler G."/>
            <person name="Nguyen T.T.M."/>
            <person name="Dewar K."/>
            <person name="Conant G."/>
            <person name="Drula E."/>
            <person name="Henrissat B."/>
            <person name="Hansel C."/>
            <person name="Singer S."/>
            <person name="Hutchinson M.I."/>
            <person name="de Vries R.P."/>
            <person name="Natvig D.O."/>
            <person name="Powell A.J."/>
            <person name="Tsang A."/>
            <person name="Grigoriev I.V."/>
        </authorList>
    </citation>
    <scope>NUCLEOTIDE SEQUENCE [LARGE SCALE GENOMIC DNA]</scope>
    <source>
        <strain evidence="2 3">CBS 494.80</strain>
    </source>
</reference>
<accession>A0ABR4C9Y2</accession>